<dbReference type="PANTHER" id="PTHR23507:SF1">
    <property type="entry name" value="FI18259P1-RELATED"/>
    <property type="match status" value="1"/>
</dbReference>
<evidence type="ECO:0000256" key="4">
    <source>
        <dbReference type="ARBA" id="ARBA00023136"/>
    </source>
</evidence>
<dbReference type="GO" id="GO:0016020">
    <property type="term" value="C:membrane"/>
    <property type="evidence" value="ECO:0007669"/>
    <property type="project" value="UniProtKB-SubCell"/>
</dbReference>
<dbReference type="PANTHER" id="PTHR23507">
    <property type="entry name" value="ZGC:174356"/>
    <property type="match status" value="1"/>
</dbReference>
<feature type="transmembrane region" description="Helical" evidence="6">
    <location>
        <begin position="96"/>
        <end position="116"/>
    </location>
</feature>
<feature type="transmembrane region" description="Helical" evidence="6">
    <location>
        <begin position="154"/>
        <end position="179"/>
    </location>
</feature>
<dbReference type="InterPro" id="IPR036259">
    <property type="entry name" value="MFS_trans_sf"/>
</dbReference>
<dbReference type="AlphaFoldDB" id="A0AAV4G2Q3"/>
<organism evidence="7 8">
    <name type="scientific">Elysia marginata</name>
    <dbReference type="NCBI Taxonomy" id="1093978"/>
    <lineage>
        <taxon>Eukaryota</taxon>
        <taxon>Metazoa</taxon>
        <taxon>Spiralia</taxon>
        <taxon>Lophotrochozoa</taxon>
        <taxon>Mollusca</taxon>
        <taxon>Gastropoda</taxon>
        <taxon>Heterobranchia</taxon>
        <taxon>Euthyneura</taxon>
        <taxon>Panpulmonata</taxon>
        <taxon>Sacoglossa</taxon>
        <taxon>Placobranchoidea</taxon>
        <taxon>Plakobranchidae</taxon>
        <taxon>Elysia</taxon>
    </lineage>
</organism>
<evidence type="ECO:0000256" key="1">
    <source>
        <dbReference type="ARBA" id="ARBA00004141"/>
    </source>
</evidence>
<feature type="transmembrane region" description="Helical" evidence="6">
    <location>
        <begin position="191"/>
        <end position="214"/>
    </location>
</feature>
<feature type="transmembrane region" description="Helical" evidence="6">
    <location>
        <begin position="128"/>
        <end position="148"/>
    </location>
</feature>
<feature type="transmembrane region" description="Helical" evidence="6">
    <location>
        <begin position="345"/>
        <end position="365"/>
    </location>
</feature>
<proteinExistence type="predicted"/>
<feature type="transmembrane region" description="Helical" evidence="6">
    <location>
        <begin position="278"/>
        <end position="296"/>
    </location>
</feature>
<evidence type="ECO:0000256" key="6">
    <source>
        <dbReference type="SAM" id="Phobius"/>
    </source>
</evidence>
<sequence length="558" mass="61438">MTVVVSRTTSVTEAKPQQKESIQKLPYVLINAFIVIFTLADRNRTLLLNQYLYNRLARDVFGNITIDTTSQPCVNESGSEATETDADRVQGMTSSMIMKFDITGSVLGVVAVMFLGTFSTSLGRKAQLLIPISGYTVRALSILAVAFWDLPLPWLYVGCVAEGIMGGNAGIYLGAYLYVSDITPRNRKRTLGMALLEGIRGIMGSGINIASGQMIQRTTFLVPALFTACGALTCLLMACLLPNRMQTTEKWSVELLKKSYRTLVSPISKTKDHRVRRMVLVAAAVYFFGFSTIFGLDRVRLLYLMHRPFCMSAITIGWYQFGRQALFNMTVITLVPLLHRCFHGVALGILGALASTAEYTLYAFATNDVHLYIALGLSFGQGLPLNLIRGEVSRLFGTEEQGPLFACMAVLEAISFAVGIFMMSIYTISLGFYAGLSFLVFAVMTALVLIFLCIFQHLWKGYNSTLASAERENPQGVANQSASLPPSNRNSAEPHEENVEQTSISKKVQESGNIIQLNDISNKSYTFQEKQADVGLKQNGDVTFNKENDVKDGVILTR</sequence>
<evidence type="ECO:0000313" key="8">
    <source>
        <dbReference type="Proteomes" id="UP000762676"/>
    </source>
</evidence>
<feature type="transmembrane region" description="Helical" evidence="6">
    <location>
        <begin position="25"/>
        <end position="40"/>
    </location>
</feature>
<feature type="transmembrane region" description="Helical" evidence="6">
    <location>
        <begin position="316"/>
        <end position="338"/>
    </location>
</feature>
<evidence type="ECO:0000313" key="7">
    <source>
        <dbReference type="EMBL" id="GFR80003.1"/>
    </source>
</evidence>
<keyword evidence="2 6" id="KW-0812">Transmembrane</keyword>
<comment type="subcellular location">
    <subcellularLocation>
        <location evidence="1">Membrane</location>
        <topology evidence="1">Multi-pass membrane protein</topology>
    </subcellularLocation>
</comment>
<accession>A0AAV4G2Q3</accession>
<feature type="transmembrane region" description="Helical" evidence="6">
    <location>
        <begin position="404"/>
        <end position="426"/>
    </location>
</feature>
<feature type="compositionally biased region" description="Polar residues" evidence="5">
    <location>
        <begin position="476"/>
        <end position="491"/>
    </location>
</feature>
<protein>
    <submittedName>
        <fullName evidence="7">Solute carrier family 46 member 3-like</fullName>
    </submittedName>
</protein>
<dbReference type="SUPFAM" id="SSF103473">
    <property type="entry name" value="MFS general substrate transporter"/>
    <property type="match status" value="1"/>
</dbReference>
<gene>
    <name evidence="7" type="ORF">ElyMa_000569100</name>
</gene>
<evidence type="ECO:0000256" key="5">
    <source>
        <dbReference type="SAM" id="MobiDB-lite"/>
    </source>
</evidence>
<feature type="transmembrane region" description="Helical" evidence="6">
    <location>
        <begin position="220"/>
        <end position="241"/>
    </location>
</feature>
<evidence type="ECO:0000256" key="3">
    <source>
        <dbReference type="ARBA" id="ARBA00022989"/>
    </source>
</evidence>
<dbReference type="EMBL" id="BMAT01001122">
    <property type="protein sequence ID" value="GFR80003.1"/>
    <property type="molecule type" value="Genomic_DNA"/>
</dbReference>
<reference evidence="7 8" key="1">
    <citation type="journal article" date="2021" name="Elife">
        <title>Chloroplast acquisition without the gene transfer in kleptoplastic sea slugs, Plakobranchus ocellatus.</title>
        <authorList>
            <person name="Maeda T."/>
            <person name="Takahashi S."/>
            <person name="Yoshida T."/>
            <person name="Shimamura S."/>
            <person name="Takaki Y."/>
            <person name="Nagai Y."/>
            <person name="Toyoda A."/>
            <person name="Suzuki Y."/>
            <person name="Arimoto A."/>
            <person name="Ishii H."/>
            <person name="Satoh N."/>
            <person name="Nishiyama T."/>
            <person name="Hasebe M."/>
            <person name="Maruyama T."/>
            <person name="Minagawa J."/>
            <person name="Obokata J."/>
            <person name="Shigenobu S."/>
        </authorList>
    </citation>
    <scope>NUCLEOTIDE SEQUENCE [LARGE SCALE GENOMIC DNA]</scope>
</reference>
<keyword evidence="8" id="KW-1185">Reference proteome</keyword>
<feature type="region of interest" description="Disordered" evidence="5">
    <location>
        <begin position="474"/>
        <end position="506"/>
    </location>
</feature>
<dbReference type="Proteomes" id="UP000762676">
    <property type="component" value="Unassembled WGS sequence"/>
</dbReference>
<feature type="transmembrane region" description="Helical" evidence="6">
    <location>
        <begin position="371"/>
        <end position="392"/>
    </location>
</feature>
<name>A0AAV4G2Q3_9GAST</name>
<keyword evidence="3 6" id="KW-1133">Transmembrane helix</keyword>
<dbReference type="Gene3D" id="1.20.1250.20">
    <property type="entry name" value="MFS general substrate transporter like domains"/>
    <property type="match status" value="1"/>
</dbReference>
<comment type="caution">
    <text evidence="7">The sequence shown here is derived from an EMBL/GenBank/DDBJ whole genome shotgun (WGS) entry which is preliminary data.</text>
</comment>
<feature type="transmembrane region" description="Helical" evidence="6">
    <location>
        <begin position="432"/>
        <end position="455"/>
    </location>
</feature>
<keyword evidence="4 6" id="KW-0472">Membrane</keyword>
<evidence type="ECO:0000256" key="2">
    <source>
        <dbReference type="ARBA" id="ARBA00022692"/>
    </source>
</evidence>
<dbReference type="GO" id="GO:0022857">
    <property type="term" value="F:transmembrane transporter activity"/>
    <property type="evidence" value="ECO:0007669"/>
    <property type="project" value="TreeGrafter"/>
</dbReference>